<dbReference type="eggNOG" id="COG0759">
    <property type="taxonomic scope" value="Bacteria"/>
</dbReference>
<keyword evidence="4" id="KW-1185">Reference proteome</keyword>
<comment type="subcellular location">
    <subcellularLocation>
        <location evidence="1">Cell membrane</location>
        <topology evidence="1">Peripheral membrane protein</topology>
        <orientation evidence="1">Cytoplasmic side</orientation>
    </subcellularLocation>
</comment>
<dbReference type="HOGENOM" id="CLU_144811_5_3_11"/>
<dbReference type="STRING" id="675635.Psed_6690"/>
<organism evidence="3 4">
    <name type="scientific">Pseudonocardia dioxanivorans (strain ATCC 55486 / DSM 44775 / JCM 13855 / CB1190)</name>
    <dbReference type="NCBI Taxonomy" id="675635"/>
    <lineage>
        <taxon>Bacteria</taxon>
        <taxon>Bacillati</taxon>
        <taxon>Actinomycetota</taxon>
        <taxon>Actinomycetes</taxon>
        <taxon>Pseudonocardiales</taxon>
        <taxon>Pseudonocardiaceae</taxon>
        <taxon>Pseudonocardia</taxon>
    </lineage>
</organism>
<dbReference type="GO" id="GO:0005886">
    <property type="term" value="C:plasma membrane"/>
    <property type="evidence" value="ECO:0007669"/>
    <property type="project" value="UniProtKB-SubCell"/>
</dbReference>
<dbReference type="HAMAP" id="MF_00386">
    <property type="entry name" value="UPF0161_YidD"/>
    <property type="match status" value="1"/>
</dbReference>
<dbReference type="SMART" id="SM01234">
    <property type="entry name" value="Haemolytic"/>
    <property type="match status" value="1"/>
</dbReference>
<proteinExistence type="inferred from homology"/>
<dbReference type="PANTHER" id="PTHR33383:SF1">
    <property type="entry name" value="MEMBRANE PROTEIN INSERTION EFFICIENCY FACTOR-RELATED"/>
    <property type="match status" value="1"/>
</dbReference>
<dbReference type="OrthoDB" id="9801753at2"/>
<keyword evidence="1" id="KW-1003">Cell membrane</keyword>
<sequence>MSEHSHSPDETPDDATVPDARPSPIARALIAVLRFYQKWISPAFPPVCRFHPTCSAYAVEALQVHGVMRGSFLTVRRLLRCGPWHPGGLDPVPPRRPPRHDDDRRPAEDADARHGADDGENHEEQVRC</sequence>
<dbReference type="PANTHER" id="PTHR33383">
    <property type="entry name" value="MEMBRANE PROTEIN INSERTION EFFICIENCY FACTOR-RELATED"/>
    <property type="match status" value="1"/>
</dbReference>
<feature type="region of interest" description="Disordered" evidence="2">
    <location>
        <begin position="84"/>
        <end position="128"/>
    </location>
</feature>
<keyword evidence="1" id="KW-0472">Membrane</keyword>
<dbReference type="NCBIfam" id="TIGR00278">
    <property type="entry name" value="membrane protein insertion efficiency factor YidD"/>
    <property type="match status" value="1"/>
</dbReference>
<dbReference type="EMBL" id="CP002593">
    <property type="protein sequence ID" value="AEA28778.1"/>
    <property type="molecule type" value="Genomic_DNA"/>
</dbReference>
<gene>
    <name evidence="3" type="ordered locus">Psed_6690</name>
</gene>
<accession>F4CXX2</accession>
<dbReference type="AlphaFoldDB" id="F4CXX2"/>
<dbReference type="KEGG" id="pdx:Psed_6690"/>
<comment type="similarity">
    <text evidence="1">Belongs to the UPF0161 family.</text>
</comment>
<dbReference type="RefSeq" id="WP_013678660.1">
    <property type="nucleotide sequence ID" value="NC_015312.1"/>
</dbReference>
<reference evidence="3 4" key="1">
    <citation type="journal article" date="2011" name="J. Bacteriol.">
        <title>Genome sequence of the 1,4-dioxane-degrading Pseudonocardia dioxanivorans strain CB1190.</title>
        <authorList>
            <person name="Sales C.M."/>
            <person name="Mahendra S."/>
            <person name="Grostern A."/>
            <person name="Parales R.E."/>
            <person name="Goodwin L.A."/>
            <person name="Woyke T."/>
            <person name="Nolan M."/>
            <person name="Lapidus A."/>
            <person name="Chertkov O."/>
            <person name="Ovchinnikova G."/>
            <person name="Sczyrba A."/>
            <person name="Alvarez-Cohen L."/>
        </authorList>
    </citation>
    <scope>NUCLEOTIDE SEQUENCE [LARGE SCALE GENOMIC DNA]</scope>
    <source>
        <strain evidence="4">ATCC 55486 / DSM 44775 / JCM 13855 / CB1190</strain>
    </source>
</reference>
<name>F4CXX2_PSEUX</name>
<dbReference type="Pfam" id="PF01809">
    <property type="entry name" value="YidD"/>
    <property type="match status" value="1"/>
</dbReference>
<evidence type="ECO:0000256" key="1">
    <source>
        <dbReference type="HAMAP-Rule" id="MF_00386"/>
    </source>
</evidence>
<dbReference type="Proteomes" id="UP000007809">
    <property type="component" value="Chromosome"/>
</dbReference>
<feature type="compositionally biased region" description="Basic and acidic residues" evidence="2">
    <location>
        <begin position="99"/>
        <end position="128"/>
    </location>
</feature>
<dbReference type="InterPro" id="IPR002696">
    <property type="entry name" value="Membr_insert_effic_factor_YidD"/>
</dbReference>
<evidence type="ECO:0000256" key="2">
    <source>
        <dbReference type="SAM" id="MobiDB-lite"/>
    </source>
</evidence>
<comment type="function">
    <text evidence="1">Could be involved in insertion of integral membrane proteins into the membrane.</text>
</comment>
<protein>
    <recommendedName>
        <fullName evidence="1">Putative membrane protein insertion efficiency factor</fullName>
    </recommendedName>
</protein>
<evidence type="ECO:0000313" key="4">
    <source>
        <dbReference type="Proteomes" id="UP000007809"/>
    </source>
</evidence>
<evidence type="ECO:0000313" key="3">
    <source>
        <dbReference type="EMBL" id="AEA28778.1"/>
    </source>
</evidence>
<feature type="region of interest" description="Disordered" evidence="2">
    <location>
        <begin position="1"/>
        <end position="21"/>
    </location>
</feature>